<dbReference type="GO" id="GO:0005506">
    <property type="term" value="F:iron ion binding"/>
    <property type="evidence" value="ECO:0007669"/>
    <property type="project" value="InterPro"/>
</dbReference>
<dbReference type="InterPro" id="IPR014756">
    <property type="entry name" value="Ig_E-set"/>
</dbReference>
<comment type="similarity">
    <text evidence="4">Belongs to the Fes family.</text>
</comment>
<comment type="caution">
    <text evidence="7">The sequence shown here is derived from an EMBL/GenBank/DDBJ whole genome shotgun (WGS) entry which is preliminary data.</text>
</comment>
<evidence type="ECO:0000313" key="7">
    <source>
        <dbReference type="EMBL" id="TDC17464.1"/>
    </source>
</evidence>
<dbReference type="SUPFAM" id="SSF53474">
    <property type="entry name" value="alpha/beta-Hydrolases"/>
    <property type="match status" value="1"/>
</dbReference>
<dbReference type="GO" id="GO:0008849">
    <property type="term" value="F:enterochelin esterase activity"/>
    <property type="evidence" value="ECO:0007669"/>
    <property type="project" value="InterPro"/>
</dbReference>
<dbReference type="PANTHER" id="PTHR48098">
    <property type="entry name" value="ENTEROCHELIN ESTERASE-RELATED"/>
    <property type="match status" value="1"/>
</dbReference>
<organism evidence="7 8">
    <name type="scientific">Kribbella albertanoniae</name>
    <dbReference type="NCBI Taxonomy" id="1266829"/>
    <lineage>
        <taxon>Bacteria</taxon>
        <taxon>Bacillati</taxon>
        <taxon>Actinomycetota</taxon>
        <taxon>Actinomycetes</taxon>
        <taxon>Propionibacteriales</taxon>
        <taxon>Kribbellaceae</taxon>
        <taxon>Kribbella</taxon>
    </lineage>
</organism>
<comment type="subcellular location">
    <subcellularLocation>
        <location evidence="1">Cytoplasm</location>
    </subcellularLocation>
</comment>
<protein>
    <submittedName>
        <fullName evidence="7">DUF3327 domain-containing protein</fullName>
    </submittedName>
</protein>
<accession>A0A4R4P6V2</accession>
<dbReference type="Pfam" id="PF11806">
    <property type="entry name" value="Enterochelin_N"/>
    <property type="match status" value="1"/>
</dbReference>
<dbReference type="GO" id="GO:0005737">
    <property type="term" value="C:cytoplasm"/>
    <property type="evidence" value="ECO:0007669"/>
    <property type="project" value="UniProtKB-SubCell"/>
</dbReference>
<feature type="region of interest" description="Disordered" evidence="5">
    <location>
        <begin position="1"/>
        <end position="31"/>
    </location>
</feature>
<dbReference type="EMBL" id="SMKA01000274">
    <property type="protein sequence ID" value="TDC17464.1"/>
    <property type="molecule type" value="Genomic_DNA"/>
</dbReference>
<dbReference type="InterPro" id="IPR021764">
    <property type="entry name" value="Enterochelin_esterase_N"/>
</dbReference>
<dbReference type="AlphaFoldDB" id="A0A4R4P6V2"/>
<dbReference type="GO" id="GO:0006826">
    <property type="term" value="P:iron ion transport"/>
    <property type="evidence" value="ECO:0007669"/>
    <property type="project" value="InterPro"/>
</dbReference>
<name>A0A4R4P6V2_9ACTN</name>
<evidence type="ECO:0000259" key="6">
    <source>
        <dbReference type="Pfam" id="PF11806"/>
    </source>
</evidence>
<keyword evidence="2" id="KW-0963">Cytoplasm</keyword>
<evidence type="ECO:0000256" key="2">
    <source>
        <dbReference type="ARBA" id="ARBA00022490"/>
    </source>
</evidence>
<dbReference type="InterPro" id="IPR029058">
    <property type="entry name" value="AB_hydrolase_fold"/>
</dbReference>
<evidence type="ECO:0000313" key="8">
    <source>
        <dbReference type="Proteomes" id="UP000295075"/>
    </source>
</evidence>
<dbReference type="SUPFAM" id="SSF81296">
    <property type="entry name" value="E set domains"/>
    <property type="match status" value="1"/>
</dbReference>
<feature type="compositionally biased region" description="Low complexity" evidence="5">
    <location>
        <begin position="1"/>
        <end position="23"/>
    </location>
</feature>
<dbReference type="Pfam" id="PF00756">
    <property type="entry name" value="Esterase"/>
    <property type="match status" value="1"/>
</dbReference>
<dbReference type="InterPro" id="IPR013783">
    <property type="entry name" value="Ig-like_fold"/>
</dbReference>
<feature type="domain" description="Enterochelin esterase N-terminal" evidence="6">
    <location>
        <begin position="57"/>
        <end position="179"/>
    </location>
</feature>
<dbReference type="OrthoDB" id="9775130at2"/>
<reference evidence="7 8" key="1">
    <citation type="submission" date="2019-03" db="EMBL/GenBank/DDBJ databases">
        <title>Draft genome sequences of novel Actinobacteria.</title>
        <authorList>
            <person name="Sahin N."/>
            <person name="Ay H."/>
            <person name="Saygin H."/>
        </authorList>
    </citation>
    <scope>NUCLEOTIDE SEQUENCE [LARGE SCALE GENOMIC DNA]</scope>
    <source>
        <strain evidence="7 8">JCM 30547</strain>
    </source>
</reference>
<evidence type="ECO:0000256" key="1">
    <source>
        <dbReference type="ARBA" id="ARBA00004496"/>
    </source>
</evidence>
<dbReference type="PANTHER" id="PTHR48098:SF3">
    <property type="entry name" value="IRON(III) ENTEROBACTIN ESTERASE"/>
    <property type="match status" value="1"/>
</dbReference>
<evidence type="ECO:0000256" key="3">
    <source>
        <dbReference type="ARBA" id="ARBA00022801"/>
    </source>
</evidence>
<dbReference type="Gene3D" id="3.40.50.1820">
    <property type="entry name" value="alpha/beta hydrolase"/>
    <property type="match status" value="1"/>
</dbReference>
<proteinExistence type="inferred from homology"/>
<evidence type="ECO:0000256" key="4">
    <source>
        <dbReference type="ARBA" id="ARBA00024201"/>
    </source>
</evidence>
<dbReference type="InterPro" id="IPR050583">
    <property type="entry name" value="Mycobacterial_A85_antigen"/>
</dbReference>
<dbReference type="Proteomes" id="UP000295075">
    <property type="component" value="Unassembled WGS sequence"/>
</dbReference>
<dbReference type="GO" id="GO:0005975">
    <property type="term" value="P:carbohydrate metabolic process"/>
    <property type="evidence" value="ECO:0007669"/>
    <property type="project" value="UniProtKB-ARBA"/>
</dbReference>
<dbReference type="Gene3D" id="2.60.40.10">
    <property type="entry name" value="Immunoglobulins"/>
    <property type="match status" value="1"/>
</dbReference>
<keyword evidence="8" id="KW-1185">Reference proteome</keyword>
<dbReference type="InterPro" id="IPR000801">
    <property type="entry name" value="Esterase-like"/>
</dbReference>
<sequence length="426" mass="45455">MRSRLSALQPSSSSSSVATARNLRSIATPADPMDETASLMLRRGMPPLENLIPGHEVTLRWTETDPSHPALDVLVRTVALTDDAQEAGDLTPFLMHPGSAGTWTWTSTLPSDLRTAYQLCPVRDFSLRGSNPEGDQWLRVLAAGVPDPNSPAHLPPGTVWGNPGPASILELPAALPQPWVAKRPGVRRGSLTRVELGASVIHVWTPDTDRPPTDLPLVISFDGASWLRADISTTFANLVADHAVPPFVAVLIESINGSAERGPERIRSLTHPDQFVAFVLGDLLPYLRTAHPATDDPTRTVLAGQSLGGLAAAHVAAVAPDQVGWVIGQSAALWWPGDDVGGISGAAVIAAYEAPIARSTKFFLTKFFLEAGSEEGDLLKANHRFHDVLQTAGHAVSFREYCGGHDYTCWQGGLADGIIAALHQPV</sequence>
<keyword evidence="3" id="KW-0378">Hydrolase</keyword>
<gene>
    <name evidence="7" type="ORF">E1261_37075</name>
</gene>
<evidence type="ECO:0000256" key="5">
    <source>
        <dbReference type="SAM" id="MobiDB-lite"/>
    </source>
</evidence>